<feature type="non-terminal residue" evidence="2">
    <location>
        <position position="1"/>
    </location>
</feature>
<accession>X1M643</accession>
<dbReference type="PANTHER" id="PTHR30313:SF2">
    <property type="entry name" value="DNA PRIMASE"/>
    <property type="match status" value="1"/>
</dbReference>
<dbReference type="GO" id="GO:0006269">
    <property type="term" value="P:DNA replication, synthesis of primer"/>
    <property type="evidence" value="ECO:0007669"/>
    <property type="project" value="TreeGrafter"/>
</dbReference>
<dbReference type="InterPro" id="IPR013264">
    <property type="entry name" value="DNAG_N"/>
</dbReference>
<name>X1M643_9ZZZZ</name>
<gene>
    <name evidence="2" type="ORF">S06H3_13286</name>
</gene>
<dbReference type="Gene3D" id="3.90.980.10">
    <property type="entry name" value="DNA primase, catalytic core, N-terminal domain"/>
    <property type="match status" value="1"/>
</dbReference>
<organism evidence="2">
    <name type="scientific">marine sediment metagenome</name>
    <dbReference type="NCBI Taxonomy" id="412755"/>
    <lineage>
        <taxon>unclassified sequences</taxon>
        <taxon>metagenomes</taxon>
        <taxon>ecological metagenomes</taxon>
    </lineage>
</organism>
<dbReference type="InterPro" id="IPR037068">
    <property type="entry name" value="DNA_primase_core_N_sf"/>
</dbReference>
<dbReference type="InterPro" id="IPR019475">
    <property type="entry name" value="DNA_primase_DnaB-bd"/>
</dbReference>
<proteinExistence type="predicted"/>
<dbReference type="PROSITE" id="PS50880">
    <property type="entry name" value="TOPRIM"/>
    <property type="match status" value="1"/>
</dbReference>
<evidence type="ECO:0000313" key="2">
    <source>
        <dbReference type="EMBL" id="GAI13531.1"/>
    </source>
</evidence>
<dbReference type="EMBL" id="BARV01006483">
    <property type="protein sequence ID" value="GAI13531.1"/>
    <property type="molecule type" value="Genomic_DNA"/>
</dbReference>
<dbReference type="AlphaFoldDB" id="X1M643"/>
<dbReference type="SMART" id="SM00493">
    <property type="entry name" value="TOPRIM"/>
    <property type="match status" value="1"/>
</dbReference>
<comment type="caution">
    <text evidence="2">The sequence shown here is derived from an EMBL/GenBank/DDBJ whole genome shotgun (WGS) entry which is preliminary data.</text>
</comment>
<sequence>TVNDLLQSGLAVQSSKYRRGCYDLFRDRLMFPIFDLTGKVIAFGGRTLKDETPKYINSPETMIYKKKKIVYAIDKAKEDIVKEDKVIVVEGYTDILALNQEEIKNCVASLGTALTIEQIRLLNRFTNNIITVFDADAAGEAATERSIDLLKEYNGNMELYREHNVNISAVALPLGYDPAKFIMEKKDKNIINLINKAEPLIDFTLKLLLERSDSSTISGKLKAAYDLVNFISDIPSRLDQEEYIKAIAQKIDITEEQLFSYLSDVHRKKKVKPSVAKRRAYYPKEKVEIDETKITPQSSIELEAVSFIINSEGEPRELLLELEKNDFKYQPAREIFTLLKRGIINKKANKIYKLGNDLTSETSKKLFNKLQFEEKIYDNPHRISQEIYCRIKEFELKRRKSNTLSEMSKYDSESKEYDELFKKLLNIEAKIRDLKEGKINI</sequence>
<dbReference type="Pfam" id="PF08275">
    <property type="entry name" value="DNAG_N"/>
    <property type="match status" value="1"/>
</dbReference>
<dbReference type="Pfam" id="PF10410">
    <property type="entry name" value="DnaB_bind"/>
    <property type="match status" value="1"/>
</dbReference>
<dbReference type="CDD" id="cd03364">
    <property type="entry name" value="TOPRIM_DnaG_primases"/>
    <property type="match status" value="1"/>
</dbReference>
<dbReference type="InterPro" id="IPR006171">
    <property type="entry name" value="TOPRIM_dom"/>
</dbReference>
<dbReference type="GO" id="GO:0005737">
    <property type="term" value="C:cytoplasm"/>
    <property type="evidence" value="ECO:0007669"/>
    <property type="project" value="TreeGrafter"/>
</dbReference>
<dbReference type="SUPFAM" id="SSF56731">
    <property type="entry name" value="DNA primase core"/>
    <property type="match status" value="1"/>
</dbReference>
<dbReference type="InterPro" id="IPR034151">
    <property type="entry name" value="TOPRIM_DnaG_bac"/>
</dbReference>
<evidence type="ECO:0000259" key="1">
    <source>
        <dbReference type="PROSITE" id="PS50880"/>
    </source>
</evidence>
<reference evidence="2" key="1">
    <citation type="journal article" date="2014" name="Front. Microbiol.">
        <title>High frequency of phylogenetically diverse reductive dehalogenase-homologous genes in deep subseafloor sedimentary metagenomes.</title>
        <authorList>
            <person name="Kawai M."/>
            <person name="Futagami T."/>
            <person name="Toyoda A."/>
            <person name="Takaki Y."/>
            <person name="Nishi S."/>
            <person name="Hori S."/>
            <person name="Arai W."/>
            <person name="Tsubouchi T."/>
            <person name="Morono Y."/>
            <person name="Uchiyama I."/>
            <person name="Ito T."/>
            <person name="Fujiyama A."/>
            <person name="Inagaki F."/>
            <person name="Takami H."/>
        </authorList>
    </citation>
    <scope>NUCLEOTIDE SEQUENCE</scope>
    <source>
        <strain evidence="2">Expedition CK06-06</strain>
    </source>
</reference>
<protein>
    <recommendedName>
        <fullName evidence="1">Toprim domain-containing protein</fullName>
    </recommendedName>
</protein>
<dbReference type="Pfam" id="PF13662">
    <property type="entry name" value="Toprim_4"/>
    <property type="match status" value="1"/>
</dbReference>
<dbReference type="Gene3D" id="3.40.1360.10">
    <property type="match status" value="1"/>
</dbReference>
<dbReference type="PANTHER" id="PTHR30313">
    <property type="entry name" value="DNA PRIMASE"/>
    <property type="match status" value="1"/>
</dbReference>
<dbReference type="GO" id="GO:0016779">
    <property type="term" value="F:nucleotidyltransferase activity"/>
    <property type="evidence" value="ECO:0007669"/>
    <property type="project" value="InterPro"/>
</dbReference>
<feature type="domain" description="Toprim" evidence="1">
    <location>
        <begin position="84"/>
        <end position="165"/>
    </location>
</feature>
<dbReference type="InterPro" id="IPR050219">
    <property type="entry name" value="DnaG_primase"/>
</dbReference>